<reference evidence="3" key="1">
    <citation type="submission" date="2020-11" db="EMBL/GenBank/DDBJ databases">
        <authorList>
            <person name="Tran Van P."/>
        </authorList>
    </citation>
    <scope>NUCLEOTIDE SEQUENCE</scope>
</reference>
<dbReference type="InterPro" id="IPR032734">
    <property type="entry name" value="DCAF15_WD40"/>
</dbReference>
<feature type="compositionally biased region" description="Low complexity" evidence="1">
    <location>
        <begin position="416"/>
        <end position="427"/>
    </location>
</feature>
<dbReference type="CDD" id="cd20917">
    <property type="entry name" value="DCAF15-NTD"/>
    <property type="match status" value="1"/>
</dbReference>
<feature type="domain" description="DDB1- and CUL4-associated factor 15 WD40 repeat-containing" evidence="2">
    <location>
        <begin position="3"/>
        <end position="214"/>
    </location>
</feature>
<evidence type="ECO:0000313" key="3">
    <source>
        <dbReference type="EMBL" id="CAD7252934.1"/>
    </source>
</evidence>
<accession>A0A7R9AEV3</accession>
<dbReference type="InterPro" id="IPR047319">
    <property type="entry name" value="DCAF15_C"/>
</dbReference>
<feature type="region of interest" description="Disordered" evidence="1">
    <location>
        <begin position="408"/>
        <end position="427"/>
    </location>
</feature>
<name>A0A7R9AEV3_9CRUS</name>
<dbReference type="Pfam" id="PF14939">
    <property type="entry name" value="DCAF15_WD40"/>
    <property type="match status" value="1"/>
</dbReference>
<dbReference type="PANTHER" id="PTHR28541:SF1">
    <property type="entry name" value="DDB1- AND CUL4-ASSOCIATED FACTOR 15"/>
    <property type="match status" value="1"/>
</dbReference>
<evidence type="ECO:0000313" key="4">
    <source>
        <dbReference type="Proteomes" id="UP000677054"/>
    </source>
</evidence>
<proteinExistence type="predicted"/>
<protein>
    <recommendedName>
        <fullName evidence="2">DDB1- and CUL4-associated factor 15 WD40 repeat-containing domain-containing protein</fullName>
    </recommendedName>
</protein>
<dbReference type="EMBL" id="CAJPEV010005047">
    <property type="protein sequence ID" value="CAG0902680.1"/>
    <property type="molecule type" value="Genomic_DNA"/>
</dbReference>
<gene>
    <name evidence="3" type="ORF">DSTB1V02_LOCUS12685</name>
</gene>
<dbReference type="InterPro" id="IPR038914">
    <property type="entry name" value="DCAF15"/>
</dbReference>
<dbReference type="PANTHER" id="PTHR28541">
    <property type="entry name" value="DDB1- AND CUL4-ASSOCIATED FACTOR 15"/>
    <property type="match status" value="1"/>
</dbReference>
<keyword evidence="4" id="KW-1185">Reference proteome</keyword>
<evidence type="ECO:0000256" key="1">
    <source>
        <dbReference type="SAM" id="MobiDB-lite"/>
    </source>
</evidence>
<feature type="compositionally biased region" description="Basic and acidic residues" evidence="1">
    <location>
        <begin position="450"/>
        <end position="459"/>
    </location>
</feature>
<organism evidence="3">
    <name type="scientific">Darwinula stevensoni</name>
    <dbReference type="NCBI Taxonomy" id="69355"/>
    <lineage>
        <taxon>Eukaryota</taxon>
        <taxon>Metazoa</taxon>
        <taxon>Ecdysozoa</taxon>
        <taxon>Arthropoda</taxon>
        <taxon>Crustacea</taxon>
        <taxon>Oligostraca</taxon>
        <taxon>Ostracoda</taxon>
        <taxon>Podocopa</taxon>
        <taxon>Podocopida</taxon>
        <taxon>Darwinulocopina</taxon>
        <taxon>Darwinuloidea</taxon>
        <taxon>Darwinulidae</taxon>
        <taxon>Darwinula</taxon>
    </lineage>
</organism>
<dbReference type="EMBL" id="LR904564">
    <property type="protein sequence ID" value="CAD7252934.1"/>
    <property type="molecule type" value="Genomic_DNA"/>
</dbReference>
<evidence type="ECO:0000259" key="2">
    <source>
        <dbReference type="Pfam" id="PF14939"/>
    </source>
</evidence>
<dbReference type="GO" id="GO:0016567">
    <property type="term" value="P:protein ubiquitination"/>
    <property type="evidence" value="ECO:0007669"/>
    <property type="project" value="InterPro"/>
</dbReference>
<feature type="region of interest" description="Disordered" evidence="1">
    <location>
        <begin position="445"/>
        <end position="470"/>
    </location>
</feature>
<dbReference type="AlphaFoldDB" id="A0A7R9AEV3"/>
<sequence>MSRKRLFQVVPPQFHYGLSQVIPLCDLDGGHVLLGFTAHGEFLVSYLESPPRLDFTFRPMSLSNCKYKLFWWKWSPNEKAKKVAEVPLFEEGNIERQINIFFFQWPQDPNRVLILGYSNEETRLKQVCKCYITITSMPALSKCSRCDSFTPEDDDDLDVSFDSVPSHLCLKHGMTLHTFVELVPPVLHVQPHLLTDGSLVINTGIFLHSVQMSMKEHEKHTNSCEKRCMAVQCSDIVTREHDLEDLESISSESTDVHSVLSECLSESWCSPRRGSDIEDVTMEESLPLGRFNRRTGFKAHGRRQAEPERKTRTNLSIQTLAEAAYEFVEEGNAPVNEKLSMFRKRRLADKKYEFSSENEENSEPLFLHFPRRMSLYPKNCHDPGSRREGELSAFDQLLLSSTGVSVQRGEGLDCDSSPPLTVSISDSSSSSSVLRELNHCAKSNMLLSPKETRDHREEGSSPICGSIQGKETCTSTDSSYLSSQPQIDLSQGSLSWVADLTRFFVEVDHELISVITDIEDDDLSDMTGYHMALPVELHGSCYNQLQMISRSKLSTLTIPTVQVRQVSLDLDQLCLEMAEKLCLEDGFRYLSCRDYDVSILEVSVDTGHVECCALMVVEASSNQTRTRHEPPCLYKGGFFFTWNVPQGDWRITKKLNLIQCGDVRFSPKHLWCPAQRLSLALAKITSHVSPPLRHLDDLNVSQGGESLPCLVDPNHSVMIVLDQRFPGLLHHNKVIASFPLVPELIPSVEMGSSSKSMMCLWVSKLKQLQSGLKELEALQP</sequence>
<dbReference type="Proteomes" id="UP000677054">
    <property type="component" value="Unassembled WGS sequence"/>
</dbReference>
<dbReference type="GO" id="GO:0080008">
    <property type="term" value="C:Cul4-RING E3 ubiquitin ligase complex"/>
    <property type="evidence" value="ECO:0007669"/>
    <property type="project" value="TreeGrafter"/>
</dbReference>
<dbReference type="OrthoDB" id="6354267at2759"/>
<dbReference type="CDD" id="cd20913">
    <property type="entry name" value="DCAF15-CTD"/>
    <property type="match status" value="1"/>
</dbReference>